<protein>
    <submittedName>
        <fullName evidence="1">Uncharacterized protein</fullName>
    </submittedName>
</protein>
<sequence length="59" mass="6863">MRTIIELNGKKISKKAASEKFGKEEMDRMIHEAKEAFAKDPLEETSWWMGEGMLSITFR</sequence>
<proteinExistence type="predicted"/>
<dbReference type="EMBL" id="BK015631">
    <property type="protein sequence ID" value="DAE16801.1"/>
    <property type="molecule type" value="Genomic_DNA"/>
</dbReference>
<name>A0A8S5QDB8_9CAUD</name>
<accession>A0A8S5QDB8</accession>
<evidence type="ECO:0000313" key="1">
    <source>
        <dbReference type="EMBL" id="DAE16801.1"/>
    </source>
</evidence>
<reference evidence="1" key="1">
    <citation type="journal article" date="2021" name="Proc. Natl. Acad. Sci. U.S.A.">
        <title>A Catalog of Tens of Thousands of Viruses from Human Metagenomes Reveals Hidden Associations with Chronic Diseases.</title>
        <authorList>
            <person name="Tisza M.J."/>
            <person name="Buck C.B."/>
        </authorList>
    </citation>
    <scope>NUCLEOTIDE SEQUENCE</scope>
    <source>
        <strain evidence="1">CtVii20</strain>
    </source>
</reference>
<organism evidence="1">
    <name type="scientific">Siphoviridae sp. ctVii20</name>
    <dbReference type="NCBI Taxonomy" id="2825533"/>
    <lineage>
        <taxon>Viruses</taxon>
        <taxon>Duplodnaviria</taxon>
        <taxon>Heunggongvirae</taxon>
        <taxon>Uroviricota</taxon>
        <taxon>Caudoviricetes</taxon>
    </lineage>
</organism>